<proteinExistence type="predicted"/>
<keyword evidence="4" id="KW-1185">Reference proteome</keyword>
<protein>
    <submittedName>
        <fullName evidence="3">Two pore domain potassium channel family protein</fullName>
    </submittedName>
</protein>
<keyword evidence="3" id="KW-0407">Ion channel</keyword>
<keyword evidence="1" id="KW-0812">Transmembrane</keyword>
<feature type="transmembrane region" description="Helical" evidence="1">
    <location>
        <begin position="105"/>
        <end position="124"/>
    </location>
</feature>
<organism evidence="3 4">
    <name type="scientific">Tessaracoccus rhinocerotis</name>
    <dbReference type="NCBI Taxonomy" id="1689449"/>
    <lineage>
        <taxon>Bacteria</taxon>
        <taxon>Bacillati</taxon>
        <taxon>Actinomycetota</taxon>
        <taxon>Actinomycetes</taxon>
        <taxon>Propionibacteriales</taxon>
        <taxon>Propionibacteriaceae</taxon>
        <taxon>Tessaracoccus</taxon>
    </lineage>
</organism>
<dbReference type="Gene3D" id="1.10.287.70">
    <property type="match status" value="1"/>
</dbReference>
<dbReference type="EMBL" id="VKKG01000004">
    <property type="protein sequence ID" value="TRY17872.1"/>
    <property type="molecule type" value="Genomic_DNA"/>
</dbReference>
<accession>A0A553JZJ2</accession>
<sequence length="285" mass="30494">MDLLLVVLGLLVVAAVLVDMFQTLLYPSGDGWLSSPLMGLLWKLSRRLRHPLGTATGTVAMVTVILTWVALQVLGWALVYFPYVPDGFSYSPGIVPAGYPDFAEALYLSLVAIGTLGLGDVVGVGPWLRFALPLQALTGFALLTAALTWFSQIEGPLLRRRGLASELRSLGETSAHLVRWDPASTTGILHGLVQQVVAVRIDFEQHSEQFYFPETDPDVSLGRQLGHAVALRDAALASADVTVHDAGARLGVALGELAASLSEQFLHTDGSVAETLAAYRAEHAI</sequence>
<dbReference type="GO" id="GO:0034220">
    <property type="term" value="P:monoatomic ion transmembrane transport"/>
    <property type="evidence" value="ECO:0007669"/>
    <property type="project" value="UniProtKB-KW"/>
</dbReference>
<gene>
    <name evidence="3" type="ORF">FOJ82_11445</name>
</gene>
<dbReference type="SUPFAM" id="SSF81324">
    <property type="entry name" value="Voltage-gated potassium channels"/>
    <property type="match status" value="1"/>
</dbReference>
<feature type="transmembrane region" description="Helical" evidence="1">
    <location>
        <begin position="130"/>
        <end position="151"/>
    </location>
</feature>
<reference evidence="3 4" key="1">
    <citation type="submission" date="2019-07" db="EMBL/GenBank/DDBJ databases">
        <authorList>
            <person name="Zhou L.-Y."/>
        </authorList>
    </citation>
    <scope>NUCLEOTIDE SEQUENCE [LARGE SCALE GENOMIC DNA]</scope>
    <source>
        <strain evidence="3 4">YIM 101269</strain>
    </source>
</reference>
<name>A0A553JZJ2_9ACTN</name>
<feature type="domain" description="Potassium channel" evidence="2">
    <location>
        <begin position="100"/>
        <end position="151"/>
    </location>
</feature>
<dbReference type="AlphaFoldDB" id="A0A553JZJ2"/>
<keyword evidence="1" id="KW-0472">Membrane</keyword>
<evidence type="ECO:0000259" key="2">
    <source>
        <dbReference type="Pfam" id="PF07885"/>
    </source>
</evidence>
<keyword evidence="3" id="KW-0406">Ion transport</keyword>
<keyword evidence="3" id="KW-0813">Transport</keyword>
<dbReference type="InterPro" id="IPR013099">
    <property type="entry name" value="K_chnl_dom"/>
</dbReference>
<evidence type="ECO:0000313" key="4">
    <source>
        <dbReference type="Proteomes" id="UP000317638"/>
    </source>
</evidence>
<comment type="caution">
    <text evidence="3">The sequence shown here is derived from an EMBL/GenBank/DDBJ whole genome shotgun (WGS) entry which is preliminary data.</text>
</comment>
<keyword evidence="1" id="KW-1133">Transmembrane helix</keyword>
<dbReference type="RefSeq" id="WP_143938612.1">
    <property type="nucleotide sequence ID" value="NZ_VKKG01000004.1"/>
</dbReference>
<evidence type="ECO:0000256" key="1">
    <source>
        <dbReference type="SAM" id="Phobius"/>
    </source>
</evidence>
<dbReference type="OrthoDB" id="8477930at2"/>
<dbReference type="Pfam" id="PF07885">
    <property type="entry name" value="Ion_trans_2"/>
    <property type="match status" value="1"/>
</dbReference>
<evidence type="ECO:0000313" key="3">
    <source>
        <dbReference type="EMBL" id="TRY17872.1"/>
    </source>
</evidence>
<dbReference type="Proteomes" id="UP000317638">
    <property type="component" value="Unassembled WGS sequence"/>
</dbReference>
<feature type="transmembrane region" description="Helical" evidence="1">
    <location>
        <begin position="51"/>
        <end position="84"/>
    </location>
</feature>